<dbReference type="RefSeq" id="WP_344310780.1">
    <property type="nucleotide sequence ID" value="NZ_BAAANO010000035.1"/>
</dbReference>
<dbReference type="Proteomes" id="UP001500755">
    <property type="component" value="Unassembled WGS sequence"/>
</dbReference>
<evidence type="ECO:0000313" key="2">
    <source>
        <dbReference type="Proteomes" id="UP001500755"/>
    </source>
</evidence>
<comment type="caution">
    <text evidence="1">The sequence shown here is derived from an EMBL/GenBank/DDBJ whole genome shotgun (WGS) entry which is preliminary data.</text>
</comment>
<name>A0ABP5F2F0_9MICO</name>
<protein>
    <recommendedName>
        <fullName evidence="3">SRPBCC family protein</fullName>
    </recommendedName>
</protein>
<evidence type="ECO:0000313" key="1">
    <source>
        <dbReference type="EMBL" id="GAA2014924.1"/>
    </source>
</evidence>
<evidence type="ECO:0008006" key="3">
    <source>
        <dbReference type="Google" id="ProtNLM"/>
    </source>
</evidence>
<accession>A0ABP5F2F0</accession>
<organism evidence="1 2">
    <name type="scientific">Brevibacterium samyangense</name>
    <dbReference type="NCBI Taxonomy" id="366888"/>
    <lineage>
        <taxon>Bacteria</taxon>
        <taxon>Bacillati</taxon>
        <taxon>Actinomycetota</taxon>
        <taxon>Actinomycetes</taxon>
        <taxon>Micrococcales</taxon>
        <taxon>Brevibacteriaceae</taxon>
        <taxon>Brevibacterium</taxon>
    </lineage>
</organism>
<reference evidence="2" key="1">
    <citation type="journal article" date="2019" name="Int. J. Syst. Evol. Microbiol.">
        <title>The Global Catalogue of Microorganisms (GCM) 10K type strain sequencing project: providing services to taxonomists for standard genome sequencing and annotation.</title>
        <authorList>
            <consortium name="The Broad Institute Genomics Platform"/>
            <consortium name="The Broad Institute Genome Sequencing Center for Infectious Disease"/>
            <person name="Wu L."/>
            <person name="Ma J."/>
        </authorList>
    </citation>
    <scope>NUCLEOTIDE SEQUENCE [LARGE SCALE GENOMIC DNA]</scope>
    <source>
        <strain evidence="2">JCM 14546</strain>
    </source>
</reference>
<dbReference type="InterPro" id="IPR023393">
    <property type="entry name" value="START-like_dom_sf"/>
</dbReference>
<dbReference type="SUPFAM" id="SSF55961">
    <property type="entry name" value="Bet v1-like"/>
    <property type="match status" value="1"/>
</dbReference>
<keyword evidence="2" id="KW-1185">Reference proteome</keyword>
<dbReference type="EMBL" id="BAAANO010000035">
    <property type="protein sequence ID" value="GAA2014924.1"/>
    <property type="molecule type" value="Genomic_DNA"/>
</dbReference>
<sequence>MNDDVHRHEDLGTVEREGDLLRITFVRALPSDAAGVWRALTESAGLRHWFPADILGEREPGAALTFRFWPEHVEAGREQLEAAGEDGEEDMPGVLRVWEPARVLEFDWDTERLRFELEDLARPAGTVRNGEAGPHACTRLTFSTWLAIEGPWPPEGTMAGWYACLHALGTYLRTGTGEDVSTEEAGALTAEYARIIAKL</sequence>
<gene>
    <name evidence="1" type="ORF">GCM10009755_28370</name>
</gene>
<dbReference type="Gene3D" id="3.30.530.20">
    <property type="match status" value="1"/>
</dbReference>
<proteinExistence type="predicted"/>